<reference evidence="1" key="2">
    <citation type="journal article" date="2022" name="New Phytol.">
        <title>Evolutionary transition to the ectomycorrhizal habit in the genomes of a hyperdiverse lineage of mushroom-forming fungi.</title>
        <authorList>
            <person name="Looney B."/>
            <person name="Miyauchi S."/>
            <person name="Morin E."/>
            <person name="Drula E."/>
            <person name="Courty P.E."/>
            <person name="Kohler A."/>
            <person name="Kuo A."/>
            <person name="LaButti K."/>
            <person name="Pangilinan J."/>
            <person name="Lipzen A."/>
            <person name="Riley R."/>
            <person name="Andreopoulos W."/>
            <person name="He G."/>
            <person name="Johnson J."/>
            <person name="Nolan M."/>
            <person name="Tritt A."/>
            <person name="Barry K.W."/>
            <person name="Grigoriev I.V."/>
            <person name="Nagy L.G."/>
            <person name="Hibbett D."/>
            <person name="Henrissat B."/>
            <person name="Matheny P.B."/>
            <person name="Labbe J."/>
            <person name="Martin F.M."/>
        </authorList>
    </citation>
    <scope>NUCLEOTIDE SEQUENCE</scope>
    <source>
        <strain evidence="1">FP105234-sp</strain>
    </source>
</reference>
<feature type="non-terminal residue" evidence="1">
    <location>
        <position position="1"/>
    </location>
</feature>
<dbReference type="EMBL" id="MU275917">
    <property type="protein sequence ID" value="KAI0046778.1"/>
    <property type="molecule type" value="Genomic_DNA"/>
</dbReference>
<sequence>SEYNDGKGIRFCLTYIPVLPALKAGEKRRKNAKPKPINCVFYSHEDSGLLGLLARAFSTALGNDDYLISMNRDGELRDTRHTVSYTIPRSTSKDMRITSVADYDELIEQVTKKDKPEVKLTISEQEAGGGGDEEDDEEDDEGSPRPKTKAKGLSKEERAQAEIIDNLRTQYACGDKSCPYDICYPDNENARHVHLTFQLLRLWSAAIVSELPVWLY</sequence>
<accession>A0ACB8RTD7</accession>
<protein>
    <submittedName>
        <fullName evidence="1">Uncharacterized protein</fullName>
    </submittedName>
</protein>
<name>A0ACB8RTD7_9AGAM</name>
<comment type="caution">
    <text evidence="1">The sequence shown here is derived from an EMBL/GenBank/DDBJ whole genome shotgun (WGS) entry which is preliminary data.</text>
</comment>
<proteinExistence type="predicted"/>
<evidence type="ECO:0000313" key="2">
    <source>
        <dbReference type="Proteomes" id="UP000814033"/>
    </source>
</evidence>
<reference evidence="1" key="1">
    <citation type="submission" date="2021-02" db="EMBL/GenBank/DDBJ databases">
        <authorList>
            <consortium name="DOE Joint Genome Institute"/>
            <person name="Ahrendt S."/>
            <person name="Looney B.P."/>
            <person name="Miyauchi S."/>
            <person name="Morin E."/>
            <person name="Drula E."/>
            <person name="Courty P.E."/>
            <person name="Chicoki N."/>
            <person name="Fauchery L."/>
            <person name="Kohler A."/>
            <person name="Kuo A."/>
            <person name="Labutti K."/>
            <person name="Pangilinan J."/>
            <person name="Lipzen A."/>
            <person name="Riley R."/>
            <person name="Andreopoulos W."/>
            <person name="He G."/>
            <person name="Johnson J."/>
            <person name="Barry K.W."/>
            <person name="Grigoriev I.V."/>
            <person name="Nagy L."/>
            <person name="Hibbett D."/>
            <person name="Henrissat B."/>
            <person name="Matheny P.B."/>
            <person name="Labbe J."/>
            <person name="Martin F."/>
        </authorList>
    </citation>
    <scope>NUCLEOTIDE SEQUENCE</scope>
    <source>
        <strain evidence="1">FP105234-sp</strain>
    </source>
</reference>
<organism evidence="1 2">
    <name type="scientific">Auriscalpium vulgare</name>
    <dbReference type="NCBI Taxonomy" id="40419"/>
    <lineage>
        <taxon>Eukaryota</taxon>
        <taxon>Fungi</taxon>
        <taxon>Dikarya</taxon>
        <taxon>Basidiomycota</taxon>
        <taxon>Agaricomycotina</taxon>
        <taxon>Agaricomycetes</taxon>
        <taxon>Russulales</taxon>
        <taxon>Auriscalpiaceae</taxon>
        <taxon>Auriscalpium</taxon>
    </lineage>
</organism>
<dbReference type="Proteomes" id="UP000814033">
    <property type="component" value="Unassembled WGS sequence"/>
</dbReference>
<evidence type="ECO:0000313" key="1">
    <source>
        <dbReference type="EMBL" id="KAI0046778.1"/>
    </source>
</evidence>
<keyword evidence="2" id="KW-1185">Reference proteome</keyword>
<gene>
    <name evidence="1" type="ORF">FA95DRAFT_1493450</name>
</gene>